<evidence type="ECO:0000259" key="2">
    <source>
        <dbReference type="PROSITE" id="PS50075"/>
    </source>
</evidence>
<evidence type="ECO:0000313" key="3">
    <source>
        <dbReference type="EMBL" id="TWU04990.1"/>
    </source>
</evidence>
<dbReference type="EMBL" id="SJPN01000003">
    <property type="protein sequence ID" value="TWU04990.1"/>
    <property type="molecule type" value="Genomic_DNA"/>
</dbReference>
<dbReference type="RefSeq" id="WP_146520314.1">
    <property type="nucleotide sequence ID" value="NZ_CP151726.1"/>
</dbReference>
<dbReference type="AlphaFoldDB" id="A0A5C6AZ85"/>
<sequence>MNIEHRISQLSPQQRRFLASRLAQRVSGKTVEDRKQLVAWYSAAEDHPLTEDELREFAKATLPSGLCPARFVRLSALPRTASGKIDRLRLSAVIPPPKLNLTPAAGRLNETASKLREIWNEVLGTSPASVSDDFFQVGGDSLAMIRVIALCRESGWHVTPTMFHAHPTIDRLATAIDDSRQQRNPVDEAHQALPRKTPGVAASTPGATTFVNVKEAENESAVVCLSERTNRSPLFLIPPKAVEVSNFRDVAPYITDYTCFAPVMTRRDAADLLTVEDVAKRFLTYVRAIQPTGPFRLAGTCEGAYIAWEMACLLSESGEKVQFLGIIDTPNPSSMVFKPLSERLRLRLRSLSGQSIAKIPFQVVSRLVSWIKRRAKQTIVKESHLTRAGSRMGWQYSPRHFQGKAILFRACHDVGETDFTTDPAHGWDGLPTEGLNVWSLPCHRLQLLVPPFSKRLALEIQSAIASSSTVTESSLSPATETHKSIEIDQSAIHARVGDHD</sequence>
<dbReference type="Pfam" id="PF00550">
    <property type="entry name" value="PP-binding"/>
    <property type="match status" value="1"/>
</dbReference>
<dbReference type="Gene3D" id="1.10.1200.10">
    <property type="entry name" value="ACP-like"/>
    <property type="match status" value="1"/>
</dbReference>
<dbReference type="InterPro" id="IPR036736">
    <property type="entry name" value="ACP-like_sf"/>
</dbReference>
<reference evidence="3 4" key="1">
    <citation type="submission" date="2019-02" db="EMBL/GenBank/DDBJ databases">
        <title>Deep-cultivation of Planctomycetes and their phenomic and genomic characterization uncovers novel biology.</title>
        <authorList>
            <person name="Wiegand S."/>
            <person name="Jogler M."/>
            <person name="Boedeker C."/>
            <person name="Pinto D."/>
            <person name="Vollmers J."/>
            <person name="Rivas-Marin E."/>
            <person name="Kohn T."/>
            <person name="Peeters S.H."/>
            <person name="Heuer A."/>
            <person name="Rast P."/>
            <person name="Oberbeckmann S."/>
            <person name="Bunk B."/>
            <person name="Jeske O."/>
            <person name="Meyerdierks A."/>
            <person name="Storesund J.E."/>
            <person name="Kallscheuer N."/>
            <person name="Luecker S."/>
            <person name="Lage O.M."/>
            <person name="Pohl T."/>
            <person name="Merkel B.J."/>
            <person name="Hornburger P."/>
            <person name="Mueller R.-W."/>
            <person name="Bruemmer F."/>
            <person name="Labrenz M."/>
            <person name="Spormann A.M."/>
            <person name="Op Den Camp H."/>
            <person name="Overmann J."/>
            <person name="Amann R."/>
            <person name="Jetten M.S.M."/>
            <person name="Mascher T."/>
            <person name="Medema M.H."/>
            <person name="Devos D.P."/>
            <person name="Kaster A.-K."/>
            <person name="Ovreas L."/>
            <person name="Rohde M."/>
            <person name="Galperin M.Y."/>
            <person name="Jogler C."/>
        </authorList>
    </citation>
    <scope>NUCLEOTIDE SEQUENCE [LARGE SCALE GENOMIC DNA]</scope>
    <source>
        <strain evidence="3 4">Pla52n</strain>
    </source>
</reference>
<accession>A0A5C6AZ85</accession>
<dbReference type="InterPro" id="IPR001031">
    <property type="entry name" value="Thioesterase"/>
</dbReference>
<dbReference type="GO" id="GO:0005737">
    <property type="term" value="C:cytoplasm"/>
    <property type="evidence" value="ECO:0007669"/>
    <property type="project" value="TreeGrafter"/>
</dbReference>
<dbReference type="Proteomes" id="UP000320176">
    <property type="component" value="Unassembled WGS sequence"/>
</dbReference>
<gene>
    <name evidence="3" type="primary">cmdD_1</name>
    <name evidence="3" type="ORF">Pla52n_30350</name>
</gene>
<dbReference type="PROSITE" id="PS50075">
    <property type="entry name" value="CARRIER"/>
    <property type="match status" value="1"/>
</dbReference>
<dbReference type="Pfam" id="PF00975">
    <property type="entry name" value="Thioesterase"/>
    <property type="match status" value="1"/>
</dbReference>
<dbReference type="OrthoDB" id="504230at2"/>
<dbReference type="SUPFAM" id="SSF53474">
    <property type="entry name" value="alpha/beta-Hydrolases"/>
    <property type="match status" value="1"/>
</dbReference>
<dbReference type="InterPro" id="IPR045851">
    <property type="entry name" value="AMP-bd_C_sf"/>
</dbReference>
<evidence type="ECO:0000256" key="1">
    <source>
        <dbReference type="SAM" id="MobiDB-lite"/>
    </source>
</evidence>
<keyword evidence="4" id="KW-1185">Reference proteome</keyword>
<evidence type="ECO:0000313" key="4">
    <source>
        <dbReference type="Proteomes" id="UP000320176"/>
    </source>
</evidence>
<feature type="region of interest" description="Disordered" evidence="1">
    <location>
        <begin position="469"/>
        <end position="500"/>
    </location>
</feature>
<dbReference type="SUPFAM" id="SSF47336">
    <property type="entry name" value="ACP-like"/>
    <property type="match status" value="1"/>
</dbReference>
<dbReference type="GO" id="GO:0031177">
    <property type="term" value="F:phosphopantetheine binding"/>
    <property type="evidence" value="ECO:0007669"/>
    <property type="project" value="TreeGrafter"/>
</dbReference>
<dbReference type="PANTHER" id="PTHR45527:SF1">
    <property type="entry name" value="FATTY ACID SYNTHASE"/>
    <property type="match status" value="1"/>
</dbReference>
<organism evidence="3 4">
    <name type="scientific">Stieleria varia</name>
    <dbReference type="NCBI Taxonomy" id="2528005"/>
    <lineage>
        <taxon>Bacteria</taxon>
        <taxon>Pseudomonadati</taxon>
        <taxon>Planctomycetota</taxon>
        <taxon>Planctomycetia</taxon>
        <taxon>Pirellulales</taxon>
        <taxon>Pirellulaceae</taxon>
        <taxon>Stieleria</taxon>
    </lineage>
</organism>
<dbReference type="InterPro" id="IPR009081">
    <property type="entry name" value="PP-bd_ACP"/>
</dbReference>
<dbReference type="GO" id="GO:0043041">
    <property type="term" value="P:amino acid activation for nonribosomal peptide biosynthetic process"/>
    <property type="evidence" value="ECO:0007669"/>
    <property type="project" value="TreeGrafter"/>
</dbReference>
<dbReference type="Gene3D" id="3.30.300.30">
    <property type="match status" value="1"/>
</dbReference>
<dbReference type="Gene3D" id="3.40.50.1820">
    <property type="entry name" value="alpha/beta hydrolase"/>
    <property type="match status" value="1"/>
</dbReference>
<comment type="caution">
    <text evidence="3">The sequence shown here is derived from an EMBL/GenBank/DDBJ whole genome shotgun (WGS) entry which is preliminary data.</text>
</comment>
<dbReference type="PANTHER" id="PTHR45527">
    <property type="entry name" value="NONRIBOSOMAL PEPTIDE SYNTHETASE"/>
    <property type="match status" value="1"/>
</dbReference>
<protein>
    <submittedName>
        <fullName evidence="3">Chondramide synthase cmdD</fullName>
    </submittedName>
</protein>
<dbReference type="InterPro" id="IPR029058">
    <property type="entry name" value="AB_hydrolase_fold"/>
</dbReference>
<name>A0A5C6AZ85_9BACT</name>
<feature type="domain" description="Carrier" evidence="2">
    <location>
        <begin position="106"/>
        <end position="180"/>
    </location>
</feature>
<dbReference type="GO" id="GO:0044550">
    <property type="term" value="P:secondary metabolite biosynthetic process"/>
    <property type="evidence" value="ECO:0007669"/>
    <property type="project" value="TreeGrafter"/>
</dbReference>
<dbReference type="SUPFAM" id="SSF56801">
    <property type="entry name" value="Acetyl-CoA synthetase-like"/>
    <property type="match status" value="1"/>
</dbReference>
<proteinExistence type="predicted"/>